<dbReference type="STRING" id="1798374.A2Z33_03925"/>
<dbReference type="PANTHER" id="PTHR38454">
    <property type="entry name" value="INTEGRAL MEMBRANE PROTEIN-RELATED"/>
    <property type="match status" value="1"/>
</dbReference>
<accession>A0A1F5YVP5</accession>
<gene>
    <name evidence="2" type="ORF">A2Z33_03925</name>
</gene>
<feature type="transmembrane region" description="Helical" evidence="1">
    <location>
        <begin position="333"/>
        <end position="354"/>
    </location>
</feature>
<protein>
    <recommendedName>
        <fullName evidence="4">Membrane protein 6-pyruvoyl-tetrahydropterin synthase-related domain-containing protein</fullName>
    </recommendedName>
</protein>
<feature type="transmembrane region" description="Helical" evidence="1">
    <location>
        <begin position="401"/>
        <end position="418"/>
    </location>
</feature>
<comment type="caution">
    <text evidence="2">The sequence shown here is derived from an EMBL/GenBank/DDBJ whole genome shotgun (WGS) entry which is preliminary data.</text>
</comment>
<dbReference type="AlphaFoldDB" id="A0A1F5YVP5"/>
<dbReference type="EMBL" id="MFJD01000004">
    <property type="protein sequence ID" value="OGG04270.1"/>
    <property type="molecule type" value="Genomic_DNA"/>
</dbReference>
<feature type="transmembrane region" description="Helical" evidence="1">
    <location>
        <begin position="220"/>
        <end position="239"/>
    </location>
</feature>
<organism evidence="2 3">
    <name type="scientific">Candidatus Gottesmanbacteria bacterium RBG_16_52_11</name>
    <dbReference type="NCBI Taxonomy" id="1798374"/>
    <lineage>
        <taxon>Bacteria</taxon>
        <taxon>Candidatus Gottesmaniibacteriota</taxon>
    </lineage>
</organism>
<dbReference type="PANTHER" id="PTHR38454:SF1">
    <property type="entry name" value="INTEGRAL MEMBRANE PROTEIN"/>
    <property type="match status" value="1"/>
</dbReference>
<evidence type="ECO:0008006" key="4">
    <source>
        <dbReference type="Google" id="ProtNLM"/>
    </source>
</evidence>
<reference evidence="2 3" key="1">
    <citation type="journal article" date="2016" name="Nat. Commun.">
        <title>Thousands of microbial genomes shed light on interconnected biogeochemical processes in an aquifer system.</title>
        <authorList>
            <person name="Anantharaman K."/>
            <person name="Brown C.T."/>
            <person name="Hug L.A."/>
            <person name="Sharon I."/>
            <person name="Castelle C.J."/>
            <person name="Probst A.J."/>
            <person name="Thomas B.C."/>
            <person name="Singh A."/>
            <person name="Wilkins M.J."/>
            <person name="Karaoz U."/>
            <person name="Brodie E.L."/>
            <person name="Williams K.H."/>
            <person name="Hubbard S.S."/>
            <person name="Banfield J.F."/>
        </authorList>
    </citation>
    <scope>NUCLEOTIDE SEQUENCE [LARGE SCALE GENOMIC DNA]</scope>
</reference>
<keyword evidence="1" id="KW-1133">Transmembrane helix</keyword>
<evidence type="ECO:0000313" key="3">
    <source>
        <dbReference type="Proteomes" id="UP000178448"/>
    </source>
</evidence>
<name>A0A1F5YVP5_9BACT</name>
<proteinExistence type="predicted"/>
<dbReference type="Proteomes" id="UP000178448">
    <property type="component" value="Unassembled WGS sequence"/>
</dbReference>
<evidence type="ECO:0000313" key="2">
    <source>
        <dbReference type="EMBL" id="OGG04270.1"/>
    </source>
</evidence>
<keyword evidence="1" id="KW-0812">Transmembrane</keyword>
<feature type="transmembrane region" description="Helical" evidence="1">
    <location>
        <begin position="297"/>
        <end position="321"/>
    </location>
</feature>
<evidence type="ECO:0000256" key="1">
    <source>
        <dbReference type="SAM" id="Phobius"/>
    </source>
</evidence>
<feature type="transmembrane region" description="Helical" evidence="1">
    <location>
        <begin position="374"/>
        <end position="394"/>
    </location>
</feature>
<feature type="transmembrane region" description="Helical" evidence="1">
    <location>
        <begin position="198"/>
        <end position="213"/>
    </location>
</feature>
<feature type="transmembrane region" description="Helical" evidence="1">
    <location>
        <begin position="125"/>
        <end position="143"/>
    </location>
</feature>
<dbReference type="InterPro" id="IPR018580">
    <property type="entry name" value="Uncharacterised_YfhO"/>
</dbReference>
<sequence length="721" mass="79392">MKRTVSAVFLFAILSAILLWPALAAPDGMMLAGYDLRRYFYFIYRFWNEAIGRREFPWWNPYLFNGIPFAANPKSGVWYPLNWILAAGPVPRAFAIYIWFHLVIAMTGMYRLLKLNLKTSGLPAAAGGVLFGLSGFFGAKIFIGGLDMIAAASYIPWVFGAWWPFLTGTGSIRRRQLMYPVIVTVVQFVSGYQTISLFTWMSLVLASLVVAAARRTVKPLIRIVLGLAATAGFLGFTLLPNREYLILSLRSRDMSYERSAQGALTPELLAELVRPDAFGGPAGNTGPMQFFWERAGYIGVIGLVLAVTTFLITLLPARLVGSVRLFRESGNRLPVLIFSLTAVLAVWISLGPNAPVDMFEVFYRINPVYRGIRIPARHMVLFTFSASALAGLLLSRIRRKGIVLCILILATLELLPAGRKYVELAPTPAAKADRELVSLLVSDPGVNRLMVNYPHVSYPTDSLDTNQVLEFQIRSTNGYETGQLRAIYELAEILNGNPVTGNESDAQVPVIERPDLPFSNVLGGTYVLVDASDDPVTRSGVSGYIPLTDRTDRPYRLYRNPAAAPRHYLVTESDNVQSSEVFTAAVRDPAFSLGDKVIGYPDALPPLETTGFCNPYGRVETLSSTLNSVTVAVDTGCPAYLVSTETMYPGWRAWIDGTEIPVYSANGAFRTIIIPPGSSIVRFEFFPRSFVGGSMLTVLTLVVLILLPGNTGNLRTVRNRL</sequence>
<keyword evidence="1" id="KW-0472">Membrane</keyword>
<feature type="transmembrane region" description="Helical" evidence="1">
    <location>
        <begin position="685"/>
        <end position="707"/>
    </location>
</feature>